<proteinExistence type="predicted"/>
<name>A0A835LJG8_9MAGN</name>
<reference evidence="1 2" key="1">
    <citation type="submission" date="2020-10" db="EMBL/GenBank/DDBJ databases">
        <title>The Coptis chinensis genome and diversification of protoberbering-type alkaloids.</title>
        <authorList>
            <person name="Wang B."/>
            <person name="Shu S."/>
            <person name="Song C."/>
            <person name="Liu Y."/>
        </authorList>
    </citation>
    <scope>NUCLEOTIDE SEQUENCE [LARGE SCALE GENOMIC DNA]</scope>
    <source>
        <strain evidence="1">HL-2020</strain>
        <tissue evidence="1">Leaf</tissue>
    </source>
</reference>
<evidence type="ECO:0000313" key="1">
    <source>
        <dbReference type="EMBL" id="KAF9597115.1"/>
    </source>
</evidence>
<dbReference type="Proteomes" id="UP000631114">
    <property type="component" value="Unassembled WGS sequence"/>
</dbReference>
<protein>
    <submittedName>
        <fullName evidence="1">Uncharacterized protein</fullName>
    </submittedName>
</protein>
<sequence>MFRNAFKFGPVEGALFPDYESDLRSGPMVPAIMVRKKRTEATGGEES</sequence>
<dbReference type="OrthoDB" id="2013615at2759"/>
<accession>A0A835LJG8</accession>
<gene>
    <name evidence="1" type="ORF">IFM89_015944</name>
</gene>
<comment type="caution">
    <text evidence="1">The sequence shown here is derived from an EMBL/GenBank/DDBJ whole genome shotgun (WGS) entry which is preliminary data.</text>
</comment>
<dbReference type="EMBL" id="JADFTS010000007">
    <property type="protein sequence ID" value="KAF9597115.1"/>
    <property type="molecule type" value="Genomic_DNA"/>
</dbReference>
<dbReference type="AlphaFoldDB" id="A0A835LJG8"/>
<organism evidence="1 2">
    <name type="scientific">Coptis chinensis</name>
    <dbReference type="NCBI Taxonomy" id="261450"/>
    <lineage>
        <taxon>Eukaryota</taxon>
        <taxon>Viridiplantae</taxon>
        <taxon>Streptophyta</taxon>
        <taxon>Embryophyta</taxon>
        <taxon>Tracheophyta</taxon>
        <taxon>Spermatophyta</taxon>
        <taxon>Magnoliopsida</taxon>
        <taxon>Ranunculales</taxon>
        <taxon>Ranunculaceae</taxon>
        <taxon>Coptidoideae</taxon>
        <taxon>Coptis</taxon>
    </lineage>
</organism>
<keyword evidence="2" id="KW-1185">Reference proteome</keyword>
<evidence type="ECO:0000313" key="2">
    <source>
        <dbReference type="Proteomes" id="UP000631114"/>
    </source>
</evidence>